<comment type="caution">
    <text evidence="5">The sequence shown here is derived from an EMBL/GenBank/DDBJ whole genome shotgun (WGS) entry which is preliminary data.</text>
</comment>
<dbReference type="InterPro" id="IPR052701">
    <property type="entry name" value="GAG_Ulvan_Degrading_Sulfatases"/>
</dbReference>
<protein>
    <submittedName>
        <fullName evidence="5">Arylsulfatase</fullName>
    </submittedName>
</protein>
<dbReference type="SUPFAM" id="SSF53649">
    <property type="entry name" value="Alkaline phosphatase-like"/>
    <property type="match status" value="1"/>
</dbReference>
<feature type="domain" description="Sulfatase N-terminal" evidence="4">
    <location>
        <begin position="43"/>
        <end position="415"/>
    </location>
</feature>
<evidence type="ECO:0000313" key="6">
    <source>
        <dbReference type="Proteomes" id="UP000541857"/>
    </source>
</evidence>
<dbReference type="PROSITE" id="PS00523">
    <property type="entry name" value="SULFATASE_1"/>
    <property type="match status" value="1"/>
</dbReference>
<feature type="signal peptide" evidence="3">
    <location>
        <begin position="1"/>
        <end position="26"/>
    </location>
</feature>
<evidence type="ECO:0000256" key="2">
    <source>
        <dbReference type="ARBA" id="ARBA00022801"/>
    </source>
</evidence>
<comment type="similarity">
    <text evidence="1">Belongs to the sulfatase family.</text>
</comment>
<dbReference type="InterPro" id="IPR017850">
    <property type="entry name" value="Alkaline_phosphatase_core_sf"/>
</dbReference>
<feature type="chain" id="PRO_5030523437" evidence="3">
    <location>
        <begin position="27"/>
        <end position="532"/>
    </location>
</feature>
<proteinExistence type="inferred from homology"/>
<dbReference type="Pfam" id="PF00884">
    <property type="entry name" value="Sulfatase"/>
    <property type="match status" value="1"/>
</dbReference>
<dbReference type="Gene3D" id="3.30.1120.10">
    <property type="match status" value="1"/>
</dbReference>
<dbReference type="EMBL" id="JACGLT010000013">
    <property type="protein sequence ID" value="MBA6154045.1"/>
    <property type="molecule type" value="Genomic_DNA"/>
</dbReference>
<accession>A0A7W2R5F1</accession>
<dbReference type="InterPro" id="IPR024607">
    <property type="entry name" value="Sulfatase_CS"/>
</dbReference>
<evidence type="ECO:0000313" key="5">
    <source>
        <dbReference type="EMBL" id="MBA6154045.1"/>
    </source>
</evidence>
<keyword evidence="3" id="KW-0732">Signal</keyword>
<keyword evidence="2" id="KW-0378">Hydrolase</keyword>
<gene>
    <name evidence="5" type="ORF">H3Z82_15055</name>
</gene>
<dbReference type="CDD" id="cd16143">
    <property type="entry name" value="ARS_like"/>
    <property type="match status" value="1"/>
</dbReference>
<dbReference type="PANTHER" id="PTHR43751:SF6">
    <property type="entry name" value="N-ACETYLGALACTOSAMINE-6-O-SULFATASE"/>
    <property type="match status" value="1"/>
</dbReference>
<dbReference type="PROSITE" id="PS51257">
    <property type="entry name" value="PROKAR_LIPOPROTEIN"/>
    <property type="match status" value="1"/>
</dbReference>
<keyword evidence="6" id="KW-1185">Reference proteome</keyword>
<evidence type="ECO:0000256" key="1">
    <source>
        <dbReference type="ARBA" id="ARBA00008779"/>
    </source>
</evidence>
<evidence type="ECO:0000256" key="3">
    <source>
        <dbReference type="SAM" id="SignalP"/>
    </source>
</evidence>
<evidence type="ECO:0000259" key="4">
    <source>
        <dbReference type="Pfam" id="PF00884"/>
    </source>
</evidence>
<dbReference type="InterPro" id="IPR000917">
    <property type="entry name" value="Sulfatase_N"/>
</dbReference>
<reference evidence="5 6" key="1">
    <citation type="submission" date="2020-07" db="EMBL/GenBank/DDBJ databases">
        <title>Bacterium isolated from marine sediment.</title>
        <authorList>
            <person name="Shang D."/>
        </authorList>
    </citation>
    <scope>NUCLEOTIDE SEQUENCE [LARGE SCALE GENOMIC DNA]</scope>
    <source>
        <strain evidence="5 6">F6074</strain>
    </source>
</reference>
<sequence>MTFKKYSFFFYCLCALLVVVGCKDNAATPKTEDTARSEDSKKSNIVFIYTDDLGYGDISAYGATEISTPAIDALADEGILFNNAYATAATCTPSRYSLLTGDYAWRKKGTGVAAGDEALLIDTKRTTLPGVLKTAGYKTGIVGKWHLGLGDEMGPDWNGKISPGPLEVGFDYAYMIPATGDRVPCVFVENHHVVNLDPNDPISVNYKEKVGDWPTGKENPELLTMKPSQGHNHTIVNGISRIGYMEGGKTALWDDETIPMELVNKSKIFINSSKDQPFFLLLSTHDIHVPRVANSMFQGKSGMGPRGDVILQLDWTVNEIVNTLKEKNLLDNTIVIFSSDNGPVVDDGYQDQARELLGNHQPSGGLRGGKYSAYDGGSKVPLIIRWPDGTGKGTVSDALVSQVDFLRSLAALAGVEKVYDDVVDSQNTLDVFLGDNTAGRTSLIQESFMGPLSYIEGEWKYIEPLDGPTLVPWGPIIETGFQLEPQLFHLKNDPNEQENLASEYPERVEELKTKLADFKKHGFKNQHEVNLN</sequence>
<dbReference type="GO" id="GO:0016787">
    <property type="term" value="F:hydrolase activity"/>
    <property type="evidence" value="ECO:0007669"/>
    <property type="project" value="UniProtKB-KW"/>
</dbReference>
<name>A0A7W2R5F1_9FLAO</name>
<dbReference type="Proteomes" id="UP000541857">
    <property type="component" value="Unassembled WGS sequence"/>
</dbReference>
<dbReference type="PROSITE" id="PS00149">
    <property type="entry name" value="SULFATASE_2"/>
    <property type="match status" value="1"/>
</dbReference>
<dbReference type="PANTHER" id="PTHR43751">
    <property type="entry name" value="SULFATASE"/>
    <property type="match status" value="1"/>
</dbReference>
<dbReference type="AlphaFoldDB" id="A0A7W2R5F1"/>
<organism evidence="5 6">
    <name type="scientific">Gelidibacter maritimus</name>
    <dbReference type="NCBI Taxonomy" id="2761487"/>
    <lineage>
        <taxon>Bacteria</taxon>
        <taxon>Pseudomonadati</taxon>
        <taxon>Bacteroidota</taxon>
        <taxon>Flavobacteriia</taxon>
        <taxon>Flavobacteriales</taxon>
        <taxon>Flavobacteriaceae</taxon>
        <taxon>Gelidibacter</taxon>
    </lineage>
</organism>
<dbReference type="Gene3D" id="3.40.720.10">
    <property type="entry name" value="Alkaline Phosphatase, subunit A"/>
    <property type="match status" value="1"/>
</dbReference>